<dbReference type="Pfam" id="PF00447">
    <property type="entry name" value="HSF_DNA-bind"/>
    <property type="match status" value="1"/>
</dbReference>
<dbReference type="GO" id="GO:0003677">
    <property type="term" value="F:DNA binding"/>
    <property type="evidence" value="ECO:0007669"/>
    <property type="project" value="UniProtKB-KW"/>
</dbReference>
<name>A0ABD3QVI7_9STRA</name>
<dbReference type="SUPFAM" id="SSF46785">
    <property type="entry name" value="Winged helix' DNA-binding domain"/>
    <property type="match status" value="1"/>
</dbReference>
<gene>
    <name evidence="7" type="ORF">HJC23_010821</name>
</gene>
<evidence type="ECO:0000256" key="1">
    <source>
        <dbReference type="ARBA" id="ARBA00004123"/>
    </source>
</evidence>
<dbReference type="PANTHER" id="PTHR10015:SF427">
    <property type="entry name" value="HEAT SHOCK FACTOR PROTEIN"/>
    <property type="match status" value="1"/>
</dbReference>
<dbReference type="PANTHER" id="PTHR10015">
    <property type="entry name" value="HEAT SHOCK TRANSCRIPTION FACTOR"/>
    <property type="match status" value="1"/>
</dbReference>
<evidence type="ECO:0000313" key="8">
    <source>
        <dbReference type="Proteomes" id="UP001516023"/>
    </source>
</evidence>
<organism evidence="7 8">
    <name type="scientific">Cyclotella cryptica</name>
    <dbReference type="NCBI Taxonomy" id="29204"/>
    <lineage>
        <taxon>Eukaryota</taxon>
        <taxon>Sar</taxon>
        <taxon>Stramenopiles</taxon>
        <taxon>Ochrophyta</taxon>
        <taxon>Bacillariophyta</taxon>
        <taxon>Coscinodiscophyceae</taxon>
        <taxon>Thalassiosirophycidae</taxon>
        <taxon>Stephanodiscales</taxon>
        <taxon>Stephanodiscaceae</taxon>
        <taxon>Cyclotella</taxon>
    </lineage>
</organism>
<feature type="region of interest" description="Disordered" evidence="5">
    <location>
        <begin position="116"/>
        <end position="186"/>
    </location>
</feature>
<feature type="region of interest" description="Disordered" evidence="5">
    <location>
        <begin position="354"/>
        <end position="376"/>
    </location>
</feature>
<keyword evidence="8" id="KW-1185">Reference proteome</keyword>
<feature type="compositionally biased region" description="Polar residues" evidence="5">
    <location>
        <begin position="144"/>
        <end position="157"/>
    </location>
</feature>
<dbReference type="InterPro" id="IPR036388">
    <property type="entry name" value="WH-like_DNA-bd_sf"/>
</dbReference>
<dbReference type="InterPro" id="IPR036390">
    <property type="entry name" value="WH_DNA-bd_sf"/>
</dbReference>
<evidence type="ECO:0000313" key="7">
    <source>
        <dbReference type="EMBL" id="KAL3802065.1"/>
    </source>
</evidence>
<feature type="domain" description="HSF-type DNA-binding" evidence="6">
    <location>
        <begin position="187"/>
        <end position="283"/>
    </location>
</feature>
<dbReference type="GO" id="GO:0005634">
    <property type="term" value="C:nucleus"/>
    <property type="evidence" value="ECO:0007669"/>
    <property type="project" value="UniProtKB-SubCell"/>
</dbReference>
<sequence length="487" mass="54821">MTPMDSLFVPKAPGLNNDDQNHEDATHIYRVYGIGKKVPVGIIKQRVKKLNSLGFHWDSPTTGEEGLKNEKHFLQKKKPKIKHNLLSSEASRKSKEMGQSQECHYLARSSDFVHPHGEIPCPMQQTQSSRGRVRMPSRRMQESCDVSKQNEMSNDVEQQVGHRDRSEDEISLSGTSGDGSQDVGKPKSRIFPGILLDLVNDTSSTNPEIIEWLPCGTAFRINDEDAMGEVLQKYFRHNKLSSFIRQLNLYGFSKQIDGDSKGAFKHPLFNRNSVKEYVNTQLDRAGSKAARKLSIQATSREDPLKKGPGRPSRTEVEGRYIKQVCNQEGCYKYKAPHCGGFCMAHFNLISGITKTNRGRGRPRKEVREKRGVGRPRKKELVVATGEINSYPEQNVSTTRLPPSSAEPRYPAPPKQCDSRAKPMKSLYPQSKQNAFNHPTGHAVAHLPSDPAPEFGEGWITRTLMRPNSQGTKTSDTFNSSSVRRFRY</sequence>
<feature type="compositionally biased region" description="Polar residues" evidence="5">
    <location>
        <begin position="392"/>
        <end position="401"/>
    </location>
</feature>
<dbReference type="Gene3D" id="1.10.10.10">
    <property type="entry name" value="Winged helix-like DNA-binding domain superfamily/Winged helix DNA-binding domain"/>
    <property type="match status" value="1"/>
</dbReference>
<dbReference type="InterPro" id="IPR000232">
    <property type="entry name" value="HSF_DNA-bd"/>
</dbReference>
<evidence type="ECO:0000256" key="2">
    <source>
        <dbReference type="ARBA" id="ARBA00023125"/>
    </source>
</evidence>
<dbReference type="SMART" id="SM00415">
    <property type="entry name" value="HSF"/>
    <property type="match status" value="1"/>
</dbReference>
<comment type="subcellular location">
    <subcellularLocation>
        <location evidence="1">Nucleus</location>
    </subcellularLocation>
</comment>
<evidence type="ECO:0000256" key="4">
    <source>
        <dbReference type="RuleBase" id="RU004020"/>
    </source>
</evidence>
<proteinExistence type="inferred from homology"/>
<reference evidence="7 8" key="1">
    <citation type="journal article" date="2020" name="G3 (Bethesda)">
        <title>Improved Reference Genome for Cyclotella cryptica CCMP332, a Model for Cell Wall Morphogenesis, Salinity Adaptation, and Lipid Production in Diatoms (Bacillariophyta).</title>
        <authorList>
            <person name="Roberts W.R."/>
            <person name="Downey K.M."/>
            <person name="Ruck E.C."/>
            <person name="Traller J.C."/>
            <person name="Alverson A.J."/>
        </authorList>
    </citation>
    <scope>NUCLEOTIDE SEQUENCE [LARGE SCALE GENOMIC DNA]</scope>
    <source>
        <strain evidence="7 8">CCMP332</strain>
    </source>
</reference>
<evidence type="ECO:0000256" key="5">
    <source>
        <dbReference type="SAM" id="MobiDB-lite"/>
    </source>
</evidence>
<feature type="region of interest" description="Disordered" evidence="5">
    <location>
        <begin position="1"/>
        <end position="21"/>
    </location>
</feature>
<dbReference type="EMBL" id="JABMIG020000022">
    <property type="protein sequence ID" value="KAL3802065.1"/>
    <property type="molecule type" value="Genomic_DNA"/>
</dbReference>
<comment type="similarity">
    <text evidence="4">Belongs to the HSF family.</text>
</comment>
<comment type="caution">
    <text evidence="7">The sequence shown here is derived from an EMBL/GenBank/DDBJ whole genome shotgun (WGS) entry which is preliminary data.</text>
</comment>
<dbReference type="SMART" id="SM00384">
    <property type="entry name" value="AT_hook"/>
    <property type="match status" value="3"/>
</dbReference>
<feature type="region of interest" description="Disordered" evidence="5">
    <location>
        <begin position="465"/>
        <end position="487"/>
    </location>
</feature>
<accession>A0ABD3QVI7</accession>
<protein>
    <recommendedName>
        <fullName evidence="6">HSF-type DNA-binding domain-containing protein</fullName>
    </recommendedName>
</protein>
<keyword evidence="3" id="KW-0539">Nucleus</keyword>
<dbReference type="AlphaFoldDB" id="A0ABD3QVI7"/>
<feature type="region of interest" description="Disordered" evidence="5">
    <location>
        <begin position="392"/>
        <end position="421"/>
    </location>
</feature>
<evidence type="ECO:0000259" key="6">
    <source>
        <dbReference type="SMART" id="SM00415"/>
    </source>
</evidence>
<dbReference type="InterPro" id="IPR017956">
    <property type="entry name" value="AT_hook_DNA-bd_motif"/>
</dbReference>
<keyword evidence="2" id="KW-0238">DNA-binding</keyword>
<evidence type="ECO:0000256" key="3">
    <source>
        <dbReference type="ARBA" id="ARBA00023242"/>
    </source>
</evidence>
<feature type="region of interest" description="Disordered" evidence="5">
    <location>
        <begin position="289"/>
        <end position="315"/>
    </location>
</feature>
<dbReference type="Proteomes" id="UP001516023">
    <property type="component" value="Unassembled WGS sequence"/>
</dbReference>
<dbReference type="PRINTS" id="PR00056">
    <property type="entry name" value="HSFDOMAIN"/>
</dbReference>